<evidence type="ECO:0000256" key="6">
    <source>
        <dbReference type="SAM" id="Phobius"/>
    </source>
</evidence>
<keyword evidence="3 6" id="KW-0812">Transmembrane</keyword>
<keyword evidence="9" id="KW-1185">Reference proteome</keyword>
<feature type="transmembrane region" description="Helical" evidence="6">
    <location>
        <begin position="64"/>
        <end position="84"/>
    </location>
</feature>
<dbReference type="AlphaFoldDB" id="A0A6A9QKP0"/>
<dbReference type="GO" id="GO:0005886">
    <property type="term" value="C:plasma membrane"/>
    <property type="evidence" value="ECO:0007669"/>
    <property type="project" value="UniProtKB-SubCell"/>
</dbReference>
<keyword evidence="2" id="KW-1003">Cell membrane</keyword>
<protein>
    <submittedName>
        <fullName evidence="8">Trimeric intracellular cation channel family protein</fullName>
    </submittedName>
</protein>
<gene>
    <name evidence="8" type="ORF">GC250_05220</name>
</gene>
<reference evidence="8 9" key="1">
    <citation type="submission" date="2019-10" db="EMBL/GenBank/DDBJ databases">
        <title>Sequencing and Assembly of Multiple Reported Metal-Biooxidizing Members of the Extremely Thermoacidophilic Archaeal Family Sulfolobaceae.</title>
        <authorList>
            <person name="Counts J.A."/>
            <person name="Kelly R.M."/>
        </authorList>
    </citation>
    <scope>NUCLEOTIDE SEQUENCE [LARGE SCALE GENOMIC DNA]</scope>
    <source>
        <strain evidence="8 9">DSM 6482</strain>
    </source>
</reference>
<dbReference type="InterPro" id="IPR005115">
    <property type="entry name" value="Gly_transporter"/>
</dbReference>
<sequence length="204" mass="21912">MTPSILEIMNFIGIISFTISGTSKGVSKGLDLFGTIVLGIVTSYAGGVTADILLGILPPTILRQWQFLLLSISVSSLTFFYYRYLDRRFLREVLKVSDAIGLSAFAVYGASLAYSYDLNIIAVALISSIVASGGGALRDVLVNDVPLILTKEIYATAAMTGGIVYYIVAFFTDVDLATLTSIITVMTIRGIAIKYNLSLPSIKV</sequence>
<feature type="transmembrane region" description="Helical" evidence="6">
    <location>
        <begin position="32"/>
        <end position="58"/>
    </location>
</feature>
<dbReference type="Proteomes" id="UP000470772">
    <property type="component" value="Unassembled WGS sequence"/>
</dbReference>
<evidence type="ECO:0000313" key="8">
    <source>
        <dbReference type="EMBL" id="MUN28850.1"/>
    </source>
</evidence>
<comment type="subcellular location">
    <subcellularLocation>
        <location evidence="1">Cell membrane</location>
        <topology evidence="1">Multi-pass membrane protein</topology>
    </subcellularLocation>
</comment>
<dbReference type="PANTHER" id="PTHR30506:SF3">
    <property type="entry name" value="UPF0126 INNER MEMBRANE PROTEIN YADS-RELATED"/>
    <property type="match status" value="1"/>
</dbReference>
<feature type="transmembrane region" description="Helical" evidence="6">
    <location>
        <begin position="120"/>
        <end position="141"/>
    </location>
</feature>
<evidence type="ECO:0000256" key="1">
    <source>
        <dbReference type="ARBA" id="ARBA00004651"/>
    </source>
</evidence>
<name>A0A6A9QKP0_SULME</name>
<evidence type="ECO:0000256" key="5">
    <source>
        <dbReference type="ARBA" id="ARBA00023136"/>
    </source>
</evidence>
<evidence type="ECO:0000256" key="3">
    <source>
        <dbReference type="ARBA" id="ARBA00022692"/>
    </source>
</evidence>
<dbReference type="Pfam" id="PF03458">
    <property type="entry name" value="Gly_transporter"/>
    <property type="match status" value="2"/>
</dbReference>
<keyword evidence="4 6" id="KW-1133">Transmembrane helix</keyword>
<feature type="domain" description="Glycine transporter" evidence="7">
    <location>
        <begin position="8"/>
        <end position="82"/>
    </location>
</feature>
<feature type="domain" description="Glycine transporter" evidence="7">
    <location>
        <begin position="96"/>
        <end position="168"/>
    </location>
</feature>
<keyword evidence="5 6" id="KW-0472">Membrane</keyword>
<proteinExistence type="predicted"/>
<evidence type="ECO:0000256" key="2">
    <source>
        <dbReference type="ARBA" id="ARBA00022475"/>
    </source>
</evidence>
<dbReference type="EMBL" id="WGGD01000005">
    <property type="protein sequence ID" value="MUN28850.1"/>
    <property type="molecule type" value="Genomic_DNA"/>
</dbReference>
<organism evidence="8 9">
    <name type="scientific">Sulfuracidifex metallicus DSM 6482 = JCM 9184</name>
    <dbReference type="NCBI Taxonomy" id="523847"/>
    <lineage>
        <taxon>Archaea</taxon>
        <taxon>Thermoproteota</taxon>
        <taxon>Thermoprotei</taxon>
        <taxon>Sulfolobales</taxon>
        <taxon>Sulfolobaceae</taxon>
        <taxon>Sulfuracidifex</taxon>
    </lineage>
</organism>
<dbReference type="RefSeq" id="WP_156016466.1">
    <property type="nucleotide sequence ID" value="NZ_WGGD01000005.1"/>
</dbReference>
<evidence type="ECO:0000256" key="4">
    <source>
        <dbReference type="ARBA" id="ARBA00022989"/>
    </source>
</evidence>
<feature type="transmembrane region" description="Helical" evidence="6">
    <location>
        <begin position="96"/>
        <end position="114"/>
    </location>
</feature>
<comment type="caution">
    <text evidence="8">The sequence shown here is derived from an EMBL/GenBank/DDBJ whole genome shotgun (WGS) entry which is preliminary data.</text>
</comment>
<dbReference type="PANTHER" id="PTHR30506">
    <property type="entry name" value="INNER MEMBRANE PROTEIN"/>
    <property type="match status" value="1"/>
</dbReference>
<evidence type="ECO:0000259" key="7">
    <source>
        <dbReference type="Pfam" id="PF03458"/>
    </source>
</evidence>
<evidence type="ECO:0000313" key="9">
    <source>
        <dbReference type="Proteomes" id="UP000470772"/>
    </source>
</evidence>
<accession>A0A6A9QKP0</accession>